<dbReference type="SMART" id="SM00871">
    <property type="entry name" value="AraC_E_bind"/>
    <property type="match status" value="1"/>
</dbReference>
<gene>
    <name evidence="2" type="ORF">OCV66_07000</name>
</gene>
<comment type="caution">
    <text evidence="2">The sequence shown here is derived from an EMBL/GenBank/DDBJ whole genome shotgun (WGS) entry which is preliminary data.</text>
</comment>
<dbReference type="RefSeq" id="WP_054326422.1">
    <property type="nucleotide sequence ID" value="NZ_JAOQJE010000005.1"/>
</dbReference>
<dbReference type="EMBL" id="JAOQJE010000005">
    <property type="protein sequence ID" value="MCU6788839.1"/>
    <property type="molecule type" value="Genomic_DNA"/>
</dbReference>
<evidence type="ECO:0000313" key="3">
    <source>
        <dbReference type="Proteomes" id="UP001652397"/>
    </source>
</evidence>
<sequence length="229" mass="25779">MLQYETVSLPARTLVGLKCRTGNADPACAQKIGGLWEQFMRAGLMAGREGAPCYGLYTNYGWDDESYDAVVACESEACPAGCVPIEIPAGEYAKFHFHGDIRAMPMQAWGEIWSLPLPRAYGVDFEEYRNYEDGQADIDIYVGLADICQSCGMPMTRPADRGTEADGTQSCTYCTYCYQNGAFTYDATMEEQIEHNLNCAPELYTDRERAREQMREYFPTLTRWKGETE</sequence>
<dbReference type="Pfam" id="PF14526">
    <property type="entry name" value="Cass2"/>
    <property type="match status" value="1"/>
</dbReference>
<dbReference type="Proteomes" id="UP001652397">
    <property type="component" value="Unassembled WGS sequence"/>
</dbReference>
<organism evidence="2 3">
    <name type="scientific">Agathobaculum ammoniilyticum</name>
    <dbReference type="NCBI Taxonomy" id="2981778"/>
    <lineage>
        <taxon>Bacteria</taxon>
        <taxon>Bacillati</taxon>
        <taxon>Bacillota</taxon>
        <taxon>Clostridia</taxon>
        <taxon>Eubacteriales</taxon>
        <taxon>Butyricicoccaceae</taxon>
        <taxon>Agathobaculum</taxon>
    </lineage>
</organism>
<keyword evidence="3" id="KW-1185">Reference proteome</keyword>
<dbReference type="InterPro" id="IPR011256">
    <property type="entry name" value="Reg_factor_effector_dom_sf"/>
</dbReference>
<dbReference type="PANTHER" id="PTHR36444">
    <property type="entry name" value="TRANSCRIPTIONAL REGULATOR PROTEIN YOBU-RELATED"/>
    <property type="match status" value="1"/>
</dbReference>
<dbReference type="Pfam" id="PF12674">
    <property type="entry name" value="Zn_ribbon_2"/>
    <property type="match status" value="1"/>
</dbReference>
<protein>
    <submittedName>
        <fullName evidence="2">Zinc ribbon domain-containing protein</fullName>
    </submittedName>
</protein>
<dbReference type="InterPro" id="IPR025868">
    <property type="entry name" value="Zn_ribbon_dom_put"/>
</dbReference>
<dbReference type="InterPro" id="IPR053182">
    <property type="entry name" value="YobU-like_regulator"/>
</dbReference>
<evidence type="ECO:0000313" key="2">
    <source>
        <dbReference type="EMBL" id="MCU6788839.1"/>
    </source>
</evidence>
<accession>A0ABT2U2K8</accession>
<name>A0ABT2U2K8_9FIRM</name>
<dbReference type="InterPro" id="IPR010499">
    <property type="entry name" value="AraC_E-bd"/>
</dbReference>
<proteinExistence type="predicted"/>
<feature type="domain" description="AraC effector-binding" evidence="1">
    <location>
        <begin position="2"/>
        <end position="145"/>
    </location>
</feature>
<dbReference type="Gene3D" id="3.20.80.10">
    <property type="entry name" value="Regulatory factor, effector binding domain"/>
    <property type="match status" value="1"/>
</dbReference>
<evidence type="ECO:0000259" key="1">
    <source>
        <dbReference type="SMART" id="SM00871"/>
    </source>
</evidence>
<dbReference type="InterPro" id="IPR029441">
    <property type="entry name" value="Cass2"/>
</dbReference>
<dbReference type="SUPFAM" id="SSF55136">
    <property type="entry name" value="Probable bacterial effector-binding domain"/>
    <property type="match status" value="1"/>
</dbReference>
<dbReference type="PANTHER" id="PTHR36444:SF2">
    <property type="entry name" value="TRANSCRIPTIONAL REGULATOR PROTEIN YOBU-RELATED"/>
    <property type="match status" value="1"/>
</dbReference>
<reference evidence="2 3" key="1">
    <citation type="journal article" date="2021" name="ISME Commun">
        <title>Automated analysis of genomic sequences facilitates high-throughput and comprehensive description of bacteria.</title>
        <authorList>
            <person name="Hitch T.C.A."/>
        </authorList>
    </citation>
    <scope>NUCLEOTIDE SEQUENCE [LARGE SCALE GENOMIC DNA]</scope>
    <source>
        <strain evidence="2 3">Sanger_34</strain>
    </source>
</reference>